<proteinExistence type="inferred from homology"/>
<dbReference type="Pfam" id="PF04966">
    <property type="entry name" value="OprB"/>
    <property type="match status" value="1"/>
</dbReference>
<evidence type="ECO:0000256" key="2">
    <source>
        <dbReference type="RuleBase" id="RU363072"/>
    </source>
</evidence>
<dbReference type="RefSeq" id="WP_268607530.1">
    <property type="nucleotide sequence ID" value="NZ_CP113797.1"/>
</dbReference>
<dbReference type="AlphaFoldDB" id="A0A9E8Z7Y1"/>
<dbReference type="GO" id="GO:0016020">
    <property type="term" value="C:membrane"/>
    <property type="evidence" value="ECO:0007669"/>
    <property type="project" value="InterPro"/>
</dbReference>
<dbReference type="InterPro" id="IPR047684">
    <property type="entry name" value="Por_som-like"/>
</dbReference>
<feature type="domain" description="SLH" evidence="4">
    <location>
        <begin position="137"/>
        <end position="201"/>
    </location>
</feature>
<dbReference type="InterPro" id="IPR007049">
    <property type="entry name" value="Carb-sel_porin_OprB"/>
</dbReference>
<evidence type="ECO:0000313" key="6">
    <source>
        <dbReference type="Proteomes" id="UP001163152"/>
    </source>
</evidence>
<dbReference type="InterPro" id="IPR001119">
    <property type="entry name" value="SLH_dom"/>
</dbReference>
<evidence type="ECO:0000256" key="3">
    <source>
        <dbReference type="SAM" id="Coils"/>
    </source>
</evidence>
<keyword evidence="2" id="KW-0732">Signal</keyword>
<reference evidence="5" key="1">
    <citation type="submission" date="2022-12" db="EMBL/GenBank/DDBJ databases">
        <title>Polyphasic identification of a Novel Hot-Spring Cyanobacterium Ocullathermofonsia sinensis gen nov. sp. nov. and Genomic Insights on its Adaptations to the Thermal Habitat.</title>
        <authorList>
            <person name="Daroch M."/>
            <person name="Tang J."/>
            <person name="Jiang Y."/>
        </authorList>
    </citation>
    <scope>NUCLEOTIDE SEQUENCE</scope>
    <source>
        <strain evidence="5">PKUAC-SCTA174</strain>
    </source>
</reference>
<dbReference type="GO" id="GO:0015288">
    <property type="term" value="F:porin activity"/>
    <property type="evidence" value="ECO:0007669"/>
    <property type="project" value="InterPro"/>
</dbReference>
<comment type="similarity">
    <text evidence="1 2">Belongs to the OprB family.</text>
</comment>
<dbReference type="Proteomes" id="UP001163152">
    <property type="component" value="Chromosome"/>
</dbReference>
<evidence type="ECO:0000256" key="1">
    <source>
        <dbReference type="ARBA" id="ARBA00008769"/>
    </source>
</evidence>
<dbReference type="InterPro" id="IPR038673">
    <property type="entry name" value="OprB_sf"/>
</dbReference>
<gene>
    <name evidence="5" type="ORF">OXH18_13105</name>
</gene>
<protein>
    <submittedName>
        <fullName evidence="5">Iron uptake porin</fullName>
    </submittedName>
</protein>
<name>A0A9E8Z7Y1_9CYAN</name>
<dbReference type="NCBIfam" id="NF033921">
    <property type="entry name" value="por_somb"/>
    <property type="match status" value="1"/>
</dbReference>
<keyword evidence="3" id="KW-0175">Coiled coil</keyword>
<feature type="coiled-coil region" evidence="3">
    <location>
        <begin position="218"/>
        <end position="252"/>
    </location>
</feature>
<dbReference type="PROSITE" id="PS51272">
    <property type="entry name" value="SLH"/>
    <property type="match status" value="1"/>
</dbReference>
<accession>A0A9E8Z7Y1</accession>
<feature type="signal peptide" evidence="2">
    <location>
        <begin position="1"/>
        <end position="29"/>
    </location>
</feature>
<feature type="chain" id="PRO_5039764139" evidence="2">
    <location>
        <begin position="30"/>
        <end position="599"/>
    </location>
</feature>
<dbReference type="GO" id="GO:0008643">
    <property type="term" value="P:carbohydrate transport"/>
    <property type="evidence" value="ECO:0007669"/>
    <property type="project" value="InterPro"/>
</dbReference>
<organism evidence="5 6">
    <name type="scientific">Thermocoleostomius sinensis A174</name>
    <dbReference type="NCBI Taxonomy" id="2016057"/>
    <lineage>
        <taxon>Bacteria</taxon>
        <taxon>Bacillati</taxon>
        <taxon>Cyanobacteriota</taxon>
        <taxon>Cyanophyceae</taxon>
        <taxon>Oculatellales</taxon>
        <taxon>Oculatellaceae</taxon>
        <taxon>Thermocoleostomius</taxon>
    </lineage>
</organism>
<dbReference type="InterPro" id="IPR051465">
    <property type="entry name" value="Cell_Envelope_Struct_Comp"/>
</dbReference>
<dbReference type="Gene3D" id="2.40.160.180">
    <property type="entry name" value="Carbohydrate-selective porin OprB"/>
    <property type="match status" value="1"/>
</dbReference>
<sequence>MASNVLWNSLLVTPTLLGAAVLMSASALAADAPTTDVEALLNETTTIDLGTSEALSATELVPLEVSAAPAASMELATESQVPAEVDTANLEIQPVTDLAQATVEEAPAASSVPSDVTSIDEVLQYSGNQSSIDQVTSITQFSDVQPTDWAYQALQSLVERYGCIVGYPDGTYRGQSALTRYEFAAGLNACLDRISELIAASTADLATREDLATLQRLQEEFAAELATLRGRVDNLEARVAELEENQFSTTTKLRGETIFAVAVPFDEDDSFSASQPIGGYRVRLNFDTSFTGEDLLRARLQARDFQNFDSLTAGGLGWSFGGTSTPSNNLVLDDLLYTFPLGDNIQIILGANSIGDSDFVASTISPFDSSGQGSLTSFGAPAQYSLIPGGFGAGAIIQFNDNLSLDFGYASGEAGDSSNGAGLFNGDYGAIVQLTFLSDFVDAAVMYSNSYANDSFFLDEDRPQVANIYGAQVNFKLGFLQVGGGVAYAPIRVIERGDYDVWSYQATLGIADLGGEGNLLGVIAGAPLYARGFGDGTFNAGLVDSRGADRIPFAVEGFYRFRINENISVTPGVIWLTNPGGDPDLSDTFAGAIRTTFSF</sequence>
<evidence type="ECO:0000313" key="5">
    <source>
        <dbReference type="EMBL" id="WAL58134.1"/>
    </source>
</evidence>
<dbReference type="PANTHER" id="PTHR43308:SF1">
    <property type="entry name" value="OUTER MEMBRANE PROTEIN ALPHA"/>
    <property type="match status" value="1"/>
</dbReference>
<keyword evidence="6" id="KW-1185">Reference proteome</keyword>
<dbReference type="EMBL" id="CP113797">
    <property type="protein sequence ID" value="WAL58134.1"/>
    <property type="molecule type" value="Genomic_DNA"/>
</dbReference>
<dbReference type="Pfam" id="PF00395">
    <property type="entry name" value="SLH"/>
    <property type="match status" value="1"/>
</dbReference>
<dbReference type="PANTHER" id="PTHR43308">
    <property type="entry name" value="OUTER MEMBRANE PROTEIN ALPHA-RELATED"/>
    <property type="match status" value="1"/>
</dbReference>
<dbReference type="KEGG" id="tsin:OXH18_13105"/>
<evidence type="ECO:0000259" key="4">
    <source>
        <dbReference type="PROSITE" id="PS51272"/>
    </source>
</evidence>